<evidence type="ECO:0000313" key="8">
    <source>
        <dbReference type="Proteomes" id="UP000489600"/>
    </source>
</evidence>
<dbReference type="PANTHER" id="PTHR31234">
    <property type="entry name" value="LATE EMBRYOGENESIS ABUNDANT (LEA) HYDROXYPROLINE-RICH GLYCOPROTEIN FAMILY"/>
    <property type="match status" value="1"/>
</dbReference>
<accession>A0A565BHP9</accession>
<protein>
    <recommendedName>
        <fullName evidence="6">Late embryogenesis abundant protein LEA-2 subgroup domain-containing protein</fullName>
    </recommendedName>
</protein>
<feature type="transmembrane region" description="Helical" evidence="5">
    <location>
        <begin position="50"/>
        <end position="72"/>
    </location>
</feature>
<evidence type="ECO:0000256" key="1">
    <source>
        <dbReference type="ARBA" id="ARBA00004167"/>
    </source>
</evidence>
<keyword evidence="2 5" id="KW-0812">Transmembrane</keyword>
<dbReference type="GO" id="GO:0098542">
    <property type="term" value="P:defense response to other organism"/>
    <property type="evidence" value="ECO:0007669"/>
    <property type="project" value="InterPro"/>
</dbReference>
<evidence type="ECO:0000256" key="4">
    <source>
        <dbReference type="ARBA" id="ARBA00023136"/>
    </source>
</evidence>
<organism evidence="7 8">
    <name type="scientific">Arabis nemorensis</name>
    <dbReference type="NCBI Taxonomy" id="586526"/>
    <lineage>
        <taxon>Eukaryota</taxon>
        <taxon>Viridiplantae</taxon>
        <taxon>Streptophyta</taxon>
        <taxon>Embryophyta</taxon>
        <taxon>Tracheophyta</taxon>
        <taxon>Spermatophyta</taxon>
        <taxon>Magnoliopsida</taxon>
        <taxon>eudicotyledons</taxon>
        <taxon>Gunneridae</taxon>
        <taxon>Pentapetalae</taxon>
        <taxon>rosids</taxon>
        <taxon>malvids</taxon>
        <taxon>Brassicales</taxon>
        <taxon>Brassicaceae</taxon>
        <taxon>Arabideae</taxon>
        <taxon>Arabis</taxon>
    </lineage>
</organism>
<gene>
    <name evidence="7" type="ORF">ANE_LOCUS11565</name>
</gene>
<name>A0A565BHP9_9BRAS</name>
<dbReference type="InterPro" id="IPR044839">
    <property type="entry name" value="NDR1-like"/>
</dbReference>
<keyword evidence="4 5" id="KW-0472">Membrane</keyword>
<dbReference type="Proteomes" id="UP000489600">
    <property type="component" value="Unassembled WGS sequence"/>
</dbReference>
<dbReference type="AlphaFoldDB" id="A0A565BHP9"/>
<comment type="caution">
    <text evidence="7">The sequence shown here is derived from an EMBL/GenBank/DDBJ whole genome shotgun (WGS) entry which is preliminary data.</text>
</comment>
<evidence type="ECO:0000313" key="7">
    <source>
        <dbReference type="EMBL" id="VVB01121.1"/>
    </source>
</evidence>
<keyword evidence="3 5" id="KW-1133">Transmembrane helix</keyword>
<feature type="domain" description="Late embryogenesis abundant protein LEA-2 subgroup" evidence="6">
    <location>
        <begin position="104"/>
        <end position="184"/>
    </location>
</feature>
<dbReference type="Pfam" id="PF03168">
    <property type="entry name" value="LEA_2"/>
    <property type="match status" value="1"/>
</dbReference>
<reference evidence="7" key="1">
    <citation type="submission" date="2019-07" db="EMBL/GenBank/DDBJ databases">
        <authorList>
            <person name="Dittberner H."/>
        </authorList>
    </citation>
    <scope>NUCLEOTIDE SEQUENCE [LARGE SCALE GENOMIC DNA]</scope>
</reference>
<keyword evidence="8" id="KW-1185">Reference proteome</keyword>
<dbReference type="OrthoDB" id="695142at2759"/>
<dbReference type="InterPro" id="IPR004864">
    <property type="entry name" value="LEA_2"/>
</dbReference>
<dbReference type="EMBL" id="CABITT030000004">
    <property type="protein sequence ID" value="VVB01121.1"/>
    <property type="molecule type" value="Genomic_DNA"/>
</dbReference>
<dbReference type="GO" id="GO:0005886">
    <property type="term" value="C:plasma membrane"/>
    <property type="evidence" value="ECO:0007669"/>
    <property type="project" value="TreeGrafter"/>
</dbReference>
<comment type="subcellular location">
    <subcellularLocation>
        <location evidence="1">Membrane</location>
        <topology evidence="1">Single-pass membrane protein</topology>
    </subcellularLocation>
</comment>
<proteinExistence type="predicted"/>
<evidence type="ECO:0000256" key="3">
    <source>
        <dbReference type="ARBA" id="ARBA00022989"/>
    </source>
</evidence>
<sequence length="231" mass="26073">MQQDPNPRPATGYPYPNPQQQAAAAGYPYQNHNPYYAAQSNPRAVLIRRLFIVFMAFLIILGLILFIFFLVVRPQFPLVYINSLSVSNFNASNNQVSGKWDLSLLIRNPNSKMSLHYDTVLCSVYYRRESLSDTRLQPFDQGKKDETPFNATLSVSGTYVDGKLADSIAKERASKGTVEFDLRMVSFVTFRYGAFRRRRYLTIYCDGVAVAVPVTGSSGKMLGLSKKCKSY</sequence>
<evidence type="ECO:0000256" key="5">
    <source>
        <dbReference type="SAM" id="Phobius"/>
    </source>
</evidence>
<dbReference type="PANTHER" id="PTHR31234:SF55">
    <property type="entry name" value="LATE EMBRYOGENESIS ABUNDANT (LEA) HYDROXYPROLINE-RICH GLYCOPROTEIN FAMILY"/>
    <property type="match status" value="1"/>
</dbReference>
<evidence type="ECO:0000256" key="2">
    <source>
        <dbReference type="ARBA" id="ARBA00022692"/>
    </source>
</evidence>
<evidence type="ECO:0000259" key="6">
    <source>
        <dbReference type="Pfam" id="PF03168"/>
    </source>
</evidence>